<dbReference type="AlphaFoldDB" id="A0AA38W8V7"/>
<sequence length="163" mass="17978">MAINIGIGTSTFLTPPFSSIPSHHEPPLSLVELKGVIAKAFNGCGSTVGNILKGQWIVSLSTWIRSGGNRRRHPSSWVDLWAGHGRGYGPVTISMVERISWVPEWTRIPLRLRSRRVGDAVVFGIILSSSTSKEACDTLYRTYRGEGKVKMISSSKDIDKRKV</sequence>
<evidence type="ECO:0000313" key="1">
    <source>
        <dbReference type="EMBL" id="KAJ9539466.1"/>
    </source>
</evidence>
<comment type="caution">
    <text evidence="1">The sequence shown here is derived from an EMBL/GenBank/DDBJ whole genome shotgun (WGS) entry which is preliminary data.</text>
</comment>
<reference evidence="1" key="1">
    <citation type="submission" date="2023-03" db="EMBL/GenBank/DDBJ databases">
        <title>Chromosome-scale reference genome and RAD-based genetic map of yellow starthistle (Centaurea solstitialis) reveal putative structural variation and QTLs associated with invader traits.</title>
        <authorList>
            <person name="Reatini B."/>
            <person name="Cang F.A."/>
            <person name="Jiang Q."/>
            <person name="Mckibben M.T.W."/>
            <person name="Barker M.S."/>
            <person name="Rieseberg L.H."/>
            <person name="Dlugosch K.M."/>
        </authorList>
    </citation>
    <scope>NUCLEOTIDE SEQUENCE</scope>
    <source>
        <strain evidence="1">CAN-66</strain>
        <tissue evidence="1">Leaf</tissue>
    </source>
</reference>
<organism evidence="1 2">
    <name type="scientific">Centaurea solstitialis</name>
    <name type="common">yellow star-thistle</name>
    <dbReference type="NCBI Taxonomy" id="347529"/>
    <lineage>
        <taxon>Eukaryota</taxon>
        <taxon>Viridiplantae</taxon>
        <taxon>Streptophyta</taxon>
        <taxon>Embryophyta</taxon>
        <taxon>Tracheophyta</taxon>
        <taxon>Spermatophyta</taxon>
        <taxon>Magnoliopsida</taxon>
        <taxon>eudicotyledons</taxon>
        <taxon>Gunneridae</taxon>
        <taxon>Pentapetalae</taxon>
        <taxon>asterids</taxon>
        <taxon>campanulids</taxon>
        <taxon>Asterales</taxon>
        <taxon>Asteraceae</taxon>
        <taxon>Carduoideae</taxon>
        <taxon>Cardueae</taxon>
        <taxon>Centaureinae</taxon>
        <taxon>Centaurea</taxon>
    </lineage>
</organism>
<evidence type="ECO:0000313" key="2">
    <source>
        <dbReference type="Proteomes" id="UP001172457"/>
    </source>
</evidence>
<keyword evidence="2" id="KW-1185">Reference proteome</keyword>
<name>A0AA38W8V7_9ASTR</name>
<accession>A0AA38W8V7</accession>
<dbReference type="EMBL" id="JARYMX010000008">
    <property type="protein sequence ID" value="KAJ9539466.1"/>
    <property type="molecule type" value="Genomic_DNA"/>
</dbReference>
<gene>
    <name evidence="1" type="ORF">OSB04_032199</name>
</gene>
<protein>
    <submittedName>
        <fullName evidence="1">Uncharacterized protein</fullName>
    </submittedName>
</protein>
<dbReference type="Proteomes" id="UP001172457">
    <property type="component" value="Chromosome 8"/>
</dbReference>
<proteinExistence type="predicted"/>